<dbReference type="CDD" id="cd02440">
    <property type="entry name" value="AdoMet_MTases"/>
    <property type="match status" value="1"/>
</dbReference>
<keyword evidence="2" id="KW-1185">Reference proteome</keyword>
<dbReference type="SUPFAM" id="SSF53335">
    <property type="entry name" value="S-adenosyl-L-methionine-dependent methyltransferases"/>
    <property type="match status" value="1"/>
</dbReference>
<reference evidence="2" key="1">
    <citation type="journal article" date="2012" name="MBio">
        <title>Comparative genome analysis of Trichophyton rubrum and related dermatophytes reveals candidate genes involved in infection.</title>
        <authorList>
            <person name="Martinez D.A."/>
            <person name="Oliver B.G."/>
            <person name="Graeser Y."/>
            <person name="Goldberg J.M."/>
            <person name="Li W."/>
            <person name="Martinez-Rossi N.M."/>
            <person name="Monod M."/>
            <person name="Shelest E."/>
            <person name="Barton R.C."/>
            <person name="Birch E."/>
            <person name="Brakhage A.A."/>
            <person name="Chen Z."/>
            <person name="Gurr S.J."/>
            <person name="Heiman D."/>
            <person name="Heitman J."/>
            <person name="Kosti I."/>
            <person name="Rossi A."/>
            <person name="Saif S."/>
            <person name="Samalova M."/>
            <person name="Saunders C.W."/>
            <person name="Shea T."/>
            <person name="Summerbell R.C."/>
            <person name="Xu J."/>
            <person name="Young S."/>
            <person name="Zeng Q."/>
            <person name="Birren B.W."/>
            <person name="Cuomo C.A."/>
            <person name="White T.C."/>
        </authorList>
    </citation>
    <scope>NUCLEOTIDE SEQUENCE [LARGE SCALE GENOMIC DNA]</scope>
    <source>
        <strain evidence="2">ATCC MYA-4605 / CBS 113480</strain>
    </source>
</reference>
<dbReference type="STRING" id="554155.C5FZV8"/>
<dbReference type="OMA" id="ETEWSYS"/>
<gene>
    <name evidence="1" type="ORF">MCYG_08230</name>
</gene>
<name>C5FZV8_ARTOC</name>
<dbReference type="GeneID" id="9227520"/>
<dbReference type="HOGENOM" id="CLU_010595_1_2_1"/>
<organism evidence="1 2">
    <name type="scientific">Arthroderma otae (strain ATCC MYA-4605 / CBS 113480)</name>
    <name type="common">Microsporum canis</name>
    <dbReference type="NCBI Taxonomy" id="554155"/>
    <lineage>
        <taxon>Eukaryota</taxon>
        <taxon>Fungi</taxon>
        <taxon>Dikarya</taxon>
        <taxon>Ascomycota</taxon>
        <taxon>Pezizomycotina</taxon>
        <taxon>Eurotiomycetes</taxon>
        <taxon>Eurotiomycetidae</taxon>
        <taxon>Onygenales</taxon>
        <taxon>Arthrodermataceae</taxon>
        <taxon>Microsporum</taxon>
    </lineage>
</organism>
<dbReference type="EMBL" id="DS995708">
    <property type="protein sequence ID" value="EEQ35411.1"/>
    <property type="molecule type" value="Genomic_DNA"/>
</dbReference>
<dbReference type="Pfam" id="PF13489">
    <property type="entry name" value="Methyltransf_23"/>
    <property type="match status" value="1"/>
</dbReference>
<dbReference type="Proteomes" id="UP000002035">
    <property type="component" value="Unassembled WGS sequence"/>
</dbReference>
<dbReference type="VEuPathDB" id="FungiDB:MCYG_08230"/>
<dbReference type="RefSeq" id="XP_002843147.1">
    <property type="nucleotide sequence ID" value="XM_002843101.1"/>
</dbReference>
<dbReference type="eggNOG" id="ENOG502QSKG">
    <property type="taxonomic scope" value="Eukaryota"/>
</dbReference>
<dbReference type="AlphaFoldDB" id="C5FZV8"/>
<dbReference type="OrthoDB" id="2013972at2759"/>
<dbReference type="Gene3D" id="3.40.50.150">
    <property type="entry name" value="Vaccinia Virus protein VP39"/>
    <property type="match status" value="1"/>
</dbReference>
<evidence type="ECO:0000313" key="1">
    <source>
        <dbReference type="EMBL" id="EEQ35411.1"/>
    </source>
</evidence>
<evidence type="ECO:0000313" key="2">
    <source>
        <dbReference type="Proteomes" id="UP000002035"/>
    </source>
</evidence>
<dbReference type="GO" id="GO:0008168">
    <property type="term" value="F:methyltransferase activity"/>
    <property type="evidence" value="ECO:0007669"/>
    <property type="project" value="TreeGrafter"/>
</dbReference>
<dbReference type="PANTHER" id="PTHR43591">
    <property type="entry name" value="METHYLTRANSFERASE"/>
    <property type="match status" value="1"/>
</dbReference>
<evidence type="ECO:0008006" key="3">
    <source>
        <dbReference type="Google" id="ProtNLM"/>
    </source>
</evidence>
<protein>
    <recommendedName>
        <fullName evidence="3">TAM domain methyltransferase</fullName>
    </recommendedName>
</protein>
<sequence>MVAIRETRVELNACHPVEDREDDPTPEEQSYLSSLTSSVLNYKYEVGMPGIWKLNGRRYHAFREGIYTLPNDKEEQDRMDLVHHIYLLLLEGALHIAPISNPRRVLDLGTGTGLWANDFAEVPPNVTFEIDDYETEWSYSCGFDFIHTRELMGFIGDHDHFFAQAFENLNPGGWLEMQTIDPTICSVDGGMERAGILPGYVANLHKASALFGKSMTEAGSWPARMVRAGFRSVQVQILTLPIGTWPKDDEMKEVGKFQQVQALQAVDSYTPALYTRVLNWSWEEVDTLCTQVRAELQDRSLHLYQRVHVVIGKKP</sequence>
<dbReference type="PANTHER" id="PTHR43591:SF31">
    <property type="entry name" value="LAEA-LIKE, PUTATIVE (AFU_ORTHOLOGUE AFUA_8G01930)-RELATED"/>
    <property type="match status" value="1"/>
</dbReference>
<accession>C5FZV8</accession>
<proteinExistence type="predicted"/>
<dbReference type="InterPro" id="IPR029063">
    <property type="entry name" value="SAM-dependent_MTases_sf"/>
</dbReference>